<evidence type="ECO:0000313" key="3">
    <source>
        <dbReference type="EMBL" id="CUM82966.1"/>
    </source>
</evidence>
<dbReference type="RefSeq" id="WP_008371124.1">
    <property type="nucleotide sequence ID" value="NZ_CAXSNH010000020.1"/>
</dbReference>
<dbReference type="SUPFAM" id="SSF103486">
    <property type="entry name" value="V-type ATP synthase subunit C"/>
    <property type="match status" value="1"/>
</dbReference>
<sequence>MGNLLAYSGIVTKVRAMQAKLLTDEDFQNIAAFHTVTEVAAYLKEHPGYRNVLADMDENRLHRGEIEKLLVQSLYSDYTRLYRFSGMDQKKFLELYLKRYEMNLINYCLRIVFNHYQKPFDLDHKKIFFDKYSDLSIDKLITSGNIGELVENLKGTEYYAPLKRLENAENPTLFDYDLALNLYYFTTMWKKRKKILKHKELEIFTRDAGAKIDLLNLQWIYRAKKYYNMLPPDISTLLIPIHYRIHVDQLKDLVEAPSVDEFLKLVTRTPYLRHTDTQTPASIETIYKDCLYRLYLADRRSNPYSIATVNTYLFLKEEELDKLTTVLECVRYGLPARETLTYIGGTAK</sequence>
<dbReference type="GeneID" id="92826354"/>
<dbReference type="STRING" id="410072.ERS852525_02008"/>
<dbReference type="EMBL" id="QRIM01000014">
    <property type="protein sequence ID" value="RHG59388.1"/>
    <property type="molecule type" value="Genomic_DNA"/>
</dbReference>
<dbReference type="PaxDb" id="410072-ERS852525_02008"/>
<dbReference type="Proteomes" id="UP000095362">
    <property type="component" value="Unassembled WGS sequence"/>
</dbReference>
<dbReference type="EMBL" id="QRXY01000011">
    <property type="protein sequence ID" value="RGU45210.1"/>
    <property type="molecule type" value="Genomic_DNA"/>
</dbReference>
<dbReference type="PANTHER" id="PTHR38682">
    <property type="entry name" value="V-TYPE ATP SYNTHASE SUBUNIT C"/>
    <property type="match status" value="1"/>
</dbReference>
<dbReference type="PANTHER" id="PTHR38682:SF1">
    <property type="entry name" value="V-TYPE ATP SYNTHASE SUBUNIT C"/>
    <property type="match status" value="1"/>
</dbReference>
<evidence type="ECO:0000313" key="7">
    <source>
        <dbReference type="EMBL" id="RHG59388.1"/>
    </source>
</evidence>
<dbReference type="InterPro" id="IPR036079">
    <property type="entry name" value="ATPase_csu/dsu_sf"/>
</dbReference>
<evidence type="ECO:0000313" key="9">
    <source>
        <dbReference type="Proteomes" id="UP000095727"/>
    </source>
</evidence>
<dbReference type="AlphaFoldDB" id="A0A174GUA6"/>
<reference evidence="10 11" key="2">
    <citation type="submission" date="2018-08" db="EMBL/GenBank/DDBJ databases">
        <title>A genome reference for cultivated species of the human gut microbiota.</title>
        <authorList>
            <person name="Zou Y."/>
            <person name="Xue W."/>
            <person name="Luo G."/>
        </authorList>
    </citation>
    <scope>NUCLEOTIDE SEQUENCE [LARGE SCALE GENOMIC DNA]</scope>
    <source>
        <strain evidence="6 11">AF16-31</strain>
        <strain evidence="7 12">AM22-12LB</strain>
        <strain evidence="5 10">TM07-19</strain>
    </source>
</reference>
<evidence type="ECO:0000256" key="1">
    <source>
        <dbReference type="ARBA" id="ARBA00022448"/>
    </source>
</evidence>
<evidence type="ECO:0000313" key="11">
    <source>
        <dbReference type="Proteomes" id="UP000285693"/>
    </source>
</evidence>
<evidence type="ECO:0000313" key="4">
    <source>
        <dbReference type="EMBL" id="CUO64450.1"/>
    </source>
</evidence>
<gene>
    <name evidence="7" type="ORF">DW252_11960</name>
    <name evidence="6" type="ORF">DWW65_09200</name>
    <name evidence="5" type="ORF">DXD67_10370</name>
    <name evidence="4" type="ORF">ERS852481_02540</name>
    <name evidence="3" type="ORF">ERS852574_00972</name>
</gene>
<evidence type="ECO:0000256" key="2">
    <source>
        <dbReference type="ARBA" id="ARBA00023065"/>
    </source>
</evidence>
<name>A0A174GUA6_9FIRM</name>
<evidence type="ECO:0000313" key="8">
    <source>
        <dbReference type="Proteomes" id="UP000095362"/>
    </source>
</evidence>
<keyword evidence="2" id="KW-0406">Ion transport</keyword>
<accession>A0A174GUA6</accession>
<dbReference type="InterPro" id="IPR050873">
    <property type="entry name" value="V-ATPase_V0D/AC39_subunit"/>
</dbReference>
<dbReference type="GO" id="GO:0046961">
    <property type="term" value="F:proton-transporting ATPase activity, rotational mechanism"/>
    <property type="evidence" value="ECO:0007669"/>
    <property type="project" value="InterPro"/>
</dbReference>
<evidence type="ECO:0000313" key="10">
    <source>
        <dbReference type="Proteomes" id="UP000260655"/>
    </source>
</evidence>
<dbReference type="Gene3D" id="1.10.132.50">
    <property type="entry name" value="ATP synthase (C/AC39) subunit, domain 3"/>
    <property type="match status" value="3"/>
</dbReference>
<dbReference type="EMBL" id="CYXR01000005">
    <property type="protein sequence ID" value="CUM82966.1"/>
    <property type="molecule type" value="Genomic_DNA"/>
</dbReference>
<proteinExistence type="predicted"/>
<evidence type="ECO:0000313" key="6">
    <source>
        <dbReference type="EMBL" id="RGU45210.1"/>
    </source>
</evidence>
<organism evidence="4 8">
    <name type="scientific">Coprococcus comes</name>
    <dbReference type="NCBI Taxonomy" id="410072"/>
    <lineage>
        <taxon>Bacteria</taxon>
        <taxon>Bacillati</taxon>
        <taxon>Bacillota</taxon>
        <taxon>Clostridia</taxon>
        <taxon>Lachnospirales</taxon>
        <taxon>Lachnospiraceae</taxon>
        <taxon>Coprococcus</taxon>
    </lineage>
</organism>
<dbReference type="EMBL" id="QSOV01000010">
    <property type="protein sequence ID" value="RGJ22680.1"/>
    <property type="molecule type" value="Genomic_DNA"/>
</dbReference>
<dbReference type="InterPro" id="IPR002843">
    <property type="entry name" value="ATPase_V0-cplx_csu/dsu"/>
</dbReference>
<evidence type="ECO:0000313" key="12">
    <source>
        <dbReference type="Proteomes" id="UP000286595"/>
    </source>
</evidence>
<keyword evidence="1" id="KW-0813">Transport</keyword>
<dbReference type="EMBL" id="CYZK01000020">
    <property type="protein sequence ID" value="CUO64450.1"/>
    <property type="molecule type" value="Genomic_DNA"/>
</dbReference>
<evidence type="ECO:0000313" key="5">
    <source>
        <dbReference type="EMBL" id="RGJ22680.1"/>
    </source>
</evidence>
<reference evidence="8 9" key="1">
    <citation type="submission" date="2015-09" db="EMBL/GenBank/DDBJ databases">
        <authorList>
            <consortium name="Pathogen Informatics"/>
        </authorList>
    </citation>
    <scope>NUCLEOTIDE SEQUENCE [LARGE SCALE GENOMIC DNA]</scope>
    <source>
        <strain evidence="4 8">2789STDY5834866</strain>
        <strain evidence="3 9">2789STDY5834962</strain>
    </source>
</reference>
<protein>
    <submittedName>
        <fullName evidence="4">V-type ATP synthase subunit C</fullName>
    </submittedName>
</protein>
<dbReference type="InterPro" id="IPR044911">
    <property type="entry name" value="V-type_ATPase_csu/dsu_dom_3"/>
</dbReference>
<dbReference type="Proteomes" id="UP000260655">
    <property type="component" value="Unassembled WGS sequence"/>
</dbReference>
<dbReference type="Proteomes" id="UP000285693">
    <property type="component" value="Unassembled WGS sequence"/>
</dbReference>
<dbReference type="Pfam" id="PF01992">
    <property type="entry name" value="vATP-synt_AC39"/>
    <property type="match status" value="1"/>
</dbReference>
<dbReference type="Proteomes" id="UP000095727">
    <property type="component" value="Unassembled WGS sequence"/>
</dbReference>
<dbReference type="Proteomes" id="UP000286595">
    <property type="component" value="Unassembled WGS sequence"/>
</dbReference>